<accession>A0ABD0MJL6</accession>
<dbReference type="AlphaFoldDB" id="A0ABD0MJL6"/>
<dbReference type="Proteomes" id="UP001529510">
    <property type="component" value="Unassembled WGS sequence"/>
</dbReference>
<keyword evidence="2" id="KW-1185">Reference proteome</keyword>
<proteinExistence type="predicted"/>
<evidence type="ECO:0000313" key="1">
    <source>
        <dbReference type="EMBL" id="KAL0149036.1"/>
    </source>
</evidence>
<comment type="caution">
    <text evidence="1">The sequence shown here is derived from an EMBL/GenBank/DDBJ whole genome shotgun (WGS) entry which is preliminary data.</text>
</comment>
<organism evidence="1 2">
    <name type="scientific">Cirrhinus mrigala</name>
    <name type="common">Mrigala</name>
    <dbReference type="NCBI Taxonomy" id="683832"/>
    <lineage>
        <taxon>Eukaryota</taxon>
        <taxon>Metazoa</taxon>
        <taxon>Chordata</taxon>
        <taxon>Craniata</taxon>
        <taxon>Vertebrata</taxon>
        <taxon>Euteleostomi</taxon>
        <taxon>Actinopterygii</taxon>
        <taxon>Neopterygii</taxon>
        <taxon>Teleostei</taxon>
        <taxon>Ostariophysi</taxon>
        <taxon>Cypriniformes</taxon>
        <taxon>Cyprinidae</taxon>
        <taxon>Labeoninae</taxon>
        <taxon>Labeonini</taxon>
        <taxon>Cirrhinus</taxon>
    </lineage>
</organism>
<reference evidence="1 2" key="1">
    <citation type="submission" date="2024-05" db="EMBL/GenBank/DDBJ databases">
        <title>Genome sequencing and assembly of Indian major carp, Cirrhinus mrigala (Hamilton, 1822).</title>
        <authorList>
            <person name="Mohindra V."/>
            <person name="Chowdhury L.M."/>
            <person name="Lal K."/>
            <person name="Jena J.K."/>
        </authorList>
    </citation>
    <scope>NUCLEOTIDE SEQUENCE [LARGE SCALE GENOMIC DNA]</scope>
    <source>
        <strain evidence="1">CM1030</strain>
        <tissue evidence="1">Blood</tissue>
    </source>
</reference>
<protein>
    <submittedName>
        <fullName evidence="1">Uncharacterized protein</fullName>
    </submittedName>
</protein>
<evidence type="ECO:0000313" key="2">
    <source>
        <dbReference type="Proteomes" id="UP001529510"/>
    </source>
</evidence>
<sequence length="72" mass="7886">MDFMLRSSVTLHVPSRTVVLGDEKLPLEEFEGADIMTTNPDLLCVGVSSSTLSMKVEEASLSNEQKSKLTEL</sequence>
<name>A0ABD0MJL6_CIRMR</name>
<gene>
    <name evidence="1" type="ORF">M9458_055651</name>
</gene>
<feature type="non-terminal residue" evidence="1">
    <location>
        <position position="72"/>
    </location>
</feature>
<dbReference type="EMBL" id="JAMKFB020000556">
    <property type="protein sequence ID" value="KAL0149036.1"/>
    <property type="molecule type" value="Genomic_DNA"/>
</dbReference>